<evidence type="ECO:0000259" key="3">
    <source>
        <dbReference type="Pfam" id="PF01408"/>
    </source>
</evidence>
<name>A0A143ZAT3_9LACT</name>
<organism evidence="5 7">
    <name type="scientific">Trichococcus ilyis</name>
    <dbReference type="NCBI Taxonomy" id="640938"/>
    <lineage>
        <taxon>Bacteria</taxon>
        <taxon>Bacillati</taxon>
        <taxon>Bacillota</taxon>
        <taxon>Bacilli</taxon>
        <taxon>Lactobacillales</taxon>
        <taxon>Carnobacteriaceae</taxon>
        <taxon>Trichococcus</taxon>
    </lineage>
</organism>
<gene>
    <name evidence="6" type="ORF">SAMN05216375_13913</name>
    <name evidence="5" type="ORF">TR210_2866</name>
</gene>
<evidence type="ECO:0000259" key="4">
    <source>
        <dbReference type="Pfam" id="PF22725"/>
    </source>
</evidence>
<dbReference type="Proteomes" id="UP000199280">
    <property type="component" value="Unassembled WGS sequence"/>
</dbReference>
<evidence type="ECO:0000313" key="5">
    <source>
        <dbReference type="EMBL" id="CZR10137.1"/>
    </source>
</evidence>
<dbReference type="InterPro" id="IPR055170">
    <property type="entry name" value="GFO_IDH_MocA-like_dom"/>
</dbReference>
<dbReference type="STRING" id="640938.TR210_2866"/>
<dbReference type="AlphaFoldDB" id="A0A143ZAT3"/>
<dbReference type="Gene3D" id="3.40.50.720">
    <property type="entry name" value="NAD(P)-binding Rossmann-like Domain"/>
    <property type="match status" value="1"/>
</dbReference>
<accession>A0A143ZAT3</accession>
<comment type="similarity">
    <text evidence="1">Belongs to the Gfo/Idh/MocA family.</text>
</comment>
<proteinExistence type="inferred from homology"/>
<dbReference type="PANTHER" id="PTHR22604">
    <property type="entry name" value="OXIDOREDUCTASES"/>
    <property type="match status" value="1"/>
</dbReference>
<keyword evidence="8" id="KW-1185">Reference proteome</keyword>
<reference evidence="5 7" key="1">
    <citation type="submission" date="2016-02" db="EMBL/GenBank/DDBJ databases">
        <authorList>
            <person name="Wen L."/>
            <person name="He K."/>
            <person name="Yang H."/>
        </authorList>
    </citation>
    <scope>NUCLEOTIDE SEQUENCE [LARGE SCALE GENOMIC DNA]</scope>
    <source>
        <strain evidence="5">Trichococcus_R210</strain>
    </source>
</reference>
<dbReference type="InterPro" id="IPR050984">
    <property type="entry name" value="Gfo/Idh/MocA_domain"/>
</dbReference>
<evidence type="ECO:0000256" key="1">
    <source>
        <dbReference type="ARBA" id="ARBA00010928"/>
    </source>
</evidence>
<dbReference type="EMBL" id="FNYT01000039">
    <property type="protein sequence ID" value="SEJ92357.1"/>
    <property type="molecule type" value="Genomic_DNA"/>
</dbReference>
<dbReference type="GO" id="GO:0000166">
    <property type="term" value="F:nucleotide binding"/>
    <property type="evidence" value="ECO:0007669"/>
    <property type="project" value="InterPro"/>
</dbReference>
<evidence type="ECO:0000313" key="8">
    <source>
        <dbReference type="Proteomes" id="UP000199280"/>
    </source>
</evidence>
<dbReference type="RefSeq" id="WP_068624862.1">
    <property type="nucleotide sequence ID" value="NZ_FJNB01000032.1"/>
</dbReference>
<dbReference type="GO" id="GO:0016491">
    <property type="term" value="F:oxidoreductase activity"/>
    <property type="evidence" value="ECO:0007669"/>
    <property type="project" value="UniProtKB-KW"/>
</dbReference>
<dbReference type="EMBL" id="FJNB01000032">
    <property type="protein sequence ID" value="CZR10137.1"/>
    <property type="molecule type" value="Genomic_DNA"/>
</dbReference>
<dbReference type="PANTHER" id="PTHR22604:SF105">
    <property type="entry name" value="TRANS-1,2-DIHYDROBENZENE-1,2-DIOL DEHYDROGENASE"/>
    <property type="match status" value="1"/>
</dbReference>
<evidence type="ECO:0000313" key="7">
    <source>
        <dbReference type="Proteomes" id="UP000076878"/>
    </source>
</evidence>
<dbReference type="Gene3D" id="3.30.360.10">
    <property type="entry name" value="Dihydrodipicolinate Reductase, domain 2"/>
    <property type="match status" value="1"/>
</dbReference>
<evidence type="ECO:0000256" key="2">
    <source>
        <dbReference type="ARBA" id="ARBA00023002"/>
    </source>
</evidence>
<dbReference type="Pfam" id="PF01408">
    <property type="entry name" value="GFO_IDH_MocA"/>
    <property type="match status" value="1"/>
</dbReference>
<dbReference type="Pfam" id="PF22725">
    <property type="entry name" value="GFO_IDH_MocA_C3"/>
    <property type="match status" value="1"/>
</dbReference>
<evidence type="ECO:0000313" key="6">
    <source>
        <dbReference type="EMBL" id="SEJ92357.1"/>
    </source>
</evidence>
<sequence>MEKIKFGIIGLGFIANKFAETVNAMDSVELAAVADRDKDSAEAFGKRYDVPTDKCYASPEELVRDESVDVVYVAVPHVFHKDISLICLENGKGVLCEKPVAITAAEIKEMIAAAERNQVFFMEAMKTRFLPVNQKVKQWIDAGEIGEVRLLQADFGFKAPLDPESRLFNKELGGGALLDVGVYNLSYSTFILGNAPEFITANLYIGETGVDENVGINLAYPGGKQAQLYGAINLNTVRDATIVGTKGRITVPRFSNAETATLFKDGKEETFHLPFGITGFEYQIEEVVNCLNNGKLQSEIMSWEDSIKTMEILDSVRNDGNQSFYRK</sequence>
<reference evidence="6 8" key="2">
    <citation type="submission" date="2016-10" db="EMBL/GenBank/DDBJ databases">
        <authorList>
            <person name="Varghese N."/>
            <person name="Submissions S."/>
        </authorList>
    </citation>
    <scope>NUCLEOTIDE SEQUENCE [LARGE SCALE GENOMIC DNA]</scope>
    <source>
        <strain evidence="6 8">DSM 22150</strain>
    </source>
</reference>
<dbReference type="SUPFAM" id="SSF51735">
    <property type="entry name" value="NAD(P)-binding Rossmann-fold domains"/>
    <property type="match status" value="1"/>
</dbReference>
<dbReference type="SUPFAM" id="SSF55347">
    <property type="entry name" value="Glyceraldehyde-3-phosphate dehydrogenase-like, C-terminal domain"/>
    <property type="match status" value="1"/>
</dbReference>
<keyword evidence="2" id="KW-0560">Oxidoreductase</keyword>
<dbReference type="InterPro" id="IPR036291">
    <property type="entry name" value="NAD(P)-bd_dom_sf"/>
</dbReference>
<dbReference type="OrthoDB" id="9815825at2"/>
<feature type="domain" description="Gfo/Idh/MocA-like oxidoreductase N-terminal" evidence="3">
    <location>
        <begin position="4"/>
        <end position="122"/>
    </location>
</feature>
<dbReference type="Proteomes" id="UP000076878">
    <property type="component" value="Unassembled WGS sequence"/>
</dbReference>
<dbReference type="InterPro" id="IPR000683">
    <property type="entry name" value="Gfo/Idh/MocA-like_OxRdtase_N"/>
</dbReference>
<feature type="domain" description="GFO/IDH/MocA-like oxidoreductase" evidence="4">
    <location>
        <begin position="134"/>
        <end position="249"/>
    </location>
</feature>
<protein>
    <submittedName>
        <fullName evidence="6">Predicted dehydrogenase</fullName>
    </submittedName>
</protein>